<protein>
    <submittedName>
        <fullName evidence="2">Type II toxin-antitoxin system RelE/ParE family toxin</fullName>
    </submittedName>
</protein>
<comment type="caution">
    <text evidence="2">The sequence shown here is derived from an EMBL/GenBank/DDBJ whole genome shotgun (WGS) entry which is preliminary data.</text>
</comment>
<evidence type="ECO:0000256" key="1">
    <source>
        <dbReference type="ARBA" id="ARBA00022649"/>
    </source>
</evidence>
<keyword evidence="1" id="KW-1277">Toxin-antitoxin system</keyword>
<name>A0ABS1C2K5_9BACT</name>
<dbReference type="RefSeq" id="WP_200506375.1">
    <property type="nucleotide sequence ID" value="NZ_JAEHFX010000005.1"/>
</dbReference>
<evidence type="ECO:0000313" key="3">
    <source>
        <dbReference type="Proteomes" id="UP000644147"/>
    </source>
</evidence>
<accession>A0ABS1C2K5</accession>
<gene>
    <name evidence="2" type="ORF">I5M27_11585</name>
</gene>
<sequence>MVKKRIVWAKEAKADFKATLQFYTKRNGSPDYSRKLADEILTLIEKLPANNFLGRETSDPHVRLLVKGMFSIFYEVKDAEIVILMVWDGRRNPDELADYIK</sequence>
<dbReference type="EMBL" id="JAEHFX010000005">
    <property type="protein sequence ID" value="MBK0403630.1"/>
    <property type="molecule type" value="Genomic_DNA"/>
</dbReference>
<reference evidence="2 3" key="1">
    <citation type="submission" date="2020-12" db="EMBL/GenBank/DDBJ databases">
        <title>Bacterial novel species Adhaeribacter sp. BT258 isolated from soil.</title>
        <authorList>
            <person name="Jung H.-Y."/>
        </authorList>
    </citation>
    <scope>NUCLEOTIDE SEQUENCE [LARGE SCALE GENOMIC DNA]</scope>
    <source>
        <strain evidence="2 3">BT258</strain>
    </source>
</reference>
<dbReference type="Pfam" id="PF05016">
    <property type="entry name" value="ParE_toxin"/>
    <property type="match status" value="1"/>
</dbReference>
<dbReference type="Proteomes" id="UP000644147">
    <property type="component" value="Unassembled WGS sequence"/>
</dbReference>
<evidence type="ECO:0000313" key="2">
    <source>
        <dbReference type="EMBL" id="MBK0403630.1"/>
    </source>
</evidence>
<dbReference type="InterPro" id="IPR035093">
    <property type="entry name" value="RelE/ParE_toxin_dom_sf"/>
</dbReference>
<dbReference type="Gene3D" id="3.30.2310.20">
    <property type="entry name" value="RelE-like"/>
    <property type="match status" value="1"/>
</dbReference>
<proteinExistence type="predicted"/>
<dbReference type="InterPro" id="IPR007712">
    <property type="entry name" value="RelE/ParE_toxin"/>
</dbReference>
<organism evidence="2 3">
    <name type="scientific">Adhaeribacter terrigena</name>
    <dbReference type="NCBI Taxonomy" id="2793070"/>
    <lineage>
        <taxon>Bacteria</taxon>
        <taxon>Pseudomonadati</taxon>
        <taxon>Bacteroidota</taxon>
        <taxon>Cytophagia</taxon>
        <taxon>Cytophagales</taxon>
        <taxon>Hymenobacteraceae</taxon>
        <taxon>Adhaeribacter</taxon>
    </lineage>
</organism>
<keyword evidence="3" id="KW-1185">Reference proteome</keyword>